<dbReference type="PANTHER" id="PTHR35891">
    <property type="entry name" value="THIOL:DISULFIDE INTERCHANGE PROTEIN DSBA"/>
    <property type="match status" value="1"/>
</dbReference>
<sequence length="226" mass="25528">MFKKSLVILLYTIVVAVISAVITTTYISNNFVLGSKAENIEPHQDLIQVSQSKVDESPIKEANTIIEFFSYGCHYCALNEPHINDLSARMPQGTKIVYLHLNRSSSGLSRYSGIFATLSVMGIEKQYRDKAYDAVIKDKLDISDATTRELWLKKIGIDVDAYNKASESQEAKDLLKYMADVSAYYDIKATPSFIVNKKWVALQDRKYPAFADQLLSLLQHDKSLEK</sequence>
<keyword evidence="3" id="KW-1185">Reference proteome</keyword>
<dbReference type="Pfam" id="PF01323">
    <property type="entry name" value="DSBA"/>
    <property type="match status" value="1"/>
</dbReference>
<proteinExistence type="predicted"/>
<dbReference type="InterPro" id="IPR050824">
    <property type="entry name" value="Thiol_disulfide_DsbA"/>
</dbReference>
<dbReference type="PANTHER" id="PTHR35891:SF3">
    <property type="entry name" value="THIOL:DISULFIDE INTERCHANGE PROTEIN DSBL"/>
    <property type="match status" value="1"/>
</dbReference>
<name>A0A370QQL5_9GAMM</name>
<evidence type="ECO:0000313" key="2">
    <source>
        <dbReference type="EMBL" id="RDK91076.1"/>
    </source>
</evidence>
<organism evidence="2 3">
    <name type="scientific">Enterobacillus tribolii</name>
    <dbReference type="NCBI Taxonomy" id="1487935"/>
    <lineage>
        <taxon>Bacteria</taxon>
        <taxon>Pseudomonadati</taxon>
        <taxon>Pseudomonadota</taxon>
        <taxon>Gammaproteobacteria</taxon>
        <taxon>Enterobacterales</taxon>
        <taxon>Hafniaceae</taxon>
        <taxon>Enterobacillus</taxon>
    </lineage>
</organism>
<dbReference type="Proteomes" id="UP000254848">
    <property type="component" value="Unassembled WGS sequence"/>
</dbReference>
<feature type="domain" description="DSBA-like thioredoxin" evidence="1">
    <location>
        <begin position="109"/>
        <end position="209"/>
    </location>
</feature>
<reference evidence="2 3" key="1">
    <citation type="submission" date="2018-07" db="EMBL/GenBank/DDBJ databases">
        <title>Genomic Encyclopedia of Type Strains, Phase IV (KMG-IV): sequencing the most valuable type-strain genomes for metagenomic binning, comparative biology and taxonomic classification.</title>
        <authorList>
            <person name="Goeker M."/>
        </authorList>
    </citation>
    <scope>NUCLEOTIDE SEQUENCE [LARGE SCALE GENOMIC DNA]</scope>
    <source>
        <strain evidence="2 3">DSM 103736</strain>
    </source>
</reference>
<dbReference type="SUPFAM" id="SSF52833">
    <property type="entry name" value="Thioredoxin-like"/>
    <property type="match status" value="1"/>
</dbReference>
<dbReference type="RefSeq" id="WP_230473013.1">
    <property type="nucleotide sequence ID" value="NZ_QRAP01000005.1"/>
</dbReference>
<dbReference type="AlphaFoldDB" id="A0A370QQL5"/>
<dbReference type="InterPro" id="IPR036249">
    <property type="entry name" value="Thioredoxin-like_sf"/>
</dbReference>
<evidence type="ECO:0000313" key="3">
    <source>
        <dbReference type="Proteomes" id="UP000254848"/>
    </source>
</evidence>
<dbReference type="Gene3D" id="3.40.30.10">
    <property type="entry name" value="Glutaredoxin"/>
    <property type="match status" value="1"/>
</dbReference>
<gene>
    <name evidence="2" type="ORF">C8D90_105364</name>
</gene>
<evidence type="ECO:0000259" key="1">
    <source>
        <dbReference type="Pfam" id="PF01323"/>
    </source>
</evidence>
<dbReference type="GO" id="GO:0016491">
    <property type="term" value="F:oxidoreductase activity"/>
    <property type="evidence" value="ECO:0007669"/>
    <property type="project" value="InterPro"/>
</dbReference>
<dbReference type="InterPro" id="IPR001853">
    <property type="entry name" value="DSBA-like_thioredoxin_dom"/>
</dbReference>
<protein>
    <submittedName>
        <fullName evidence="2">Thiol:disulfide interchange protein DsbA</fullName>
    </submittedName>
</protein>
<comment type="caution">
    <text evidence="2">The sequence shown here is derived from an EMBL/GenBank/DDBJ whole genome shotgun (WGS) entry which is preliminary data.</text>
</comment>
<accession>A0A370QQL5</accession>
<dbReference type="EMBL" id="QRAP01000005">
    <property type="protein sequence ID" value="RDK91076.1"/>
    <property type="molecule type" value="Genomic_DNA"/>
</dbReference>